<keyword evidence="7" id="KW-0449">Lipoprotein</keyword>
<evidence type="ECO:0000313" key="14">
    <source>
        <dbReference type="Proteomes" id="UP000593567"/>
    </source>
</evidence>
<evidence type="ECO:0000256" key="10">
    <source>
        <dbReference type="RuleBase" id="RU079119"/>
    </source>
</evidence>
<keyword evidence="4 10" id="KW-1133">Transmembrane helix</keyword>
<dbReference type="PANTHER" id="PTHR22883">
    <property type="entry name" value="ZINC FINGER DHHC DOMAIN CONTAINING PROTEIN"/>
    <property type="match status" value="1"/>
</dbReference>
<dbReference type="EC" id="2.3.1.225" evidence="10"/>
<dbReference type="PROSITE" id="PS50216">
    <property type="entry name" value="DHHC"/>
    <property type="match status" value="1"/>
</dbReference>
<evidence type="ECO:0000256" key="5">
    <source>
        <dbReference type="ARBA" id="ARBA00023136"/>
    </source>
</evidence>
<proteinExistence type="inferred from homology"/>
<keyword evidence="6" id="KW-0564">Palmitate</keyword>
<evidence type="ECO:0000256" key="4">
    <source>
        <dbReference type="ARBA" id="ARBA00022989"/>
    </source>
</evidence>
<dbReference type="AlphaFoldDB" id="A0A7J7JDI7"/>
<keyword evidence="2 10" id="KW-0808">Transferase</keyword>
<keyword evidence="8 10" id="KW-0012">Acyltransferase</keyword>
<evidence type="ECO:0000256" key="7">
    <source>
        <dbReference type="ARBA" id="ARBA00023288"/>
    </source>
</evidence>
<dbReference type="Pfam" id="PF01529">
    <property type="entry name" value="DHHC"/>
    <property type="match status" value="1"/>
</dbReference>
<evidence type="ECO:0000313" key="13">
    <source>
        <dbReference type="EMBL" id="KAF6024097.1"/>
    </source>
</evidence>
<evidence type="ECO:0000256" key="1">
    <source>
        <dbReference type="ARBA" id="ARBA00004127"/>
    </source>
</evidence>
<keyword evidence="3 10" id="KW-0812">Transmembrane</keyword>
<accession>A0A7J7JDI7</accession>
<gene>
    <name evidence="13" type="ORF">EB796_017587</name>
</gene>
<feature type="domain" description="Palmitoyltransferase DHHC" evidence="12">
    <location>
        <begin position="150"/>
        <end position="274"/>
    </location>
</feature>
<evidence type="ECO:0000259" key="12">
    <source>
        <dbReference type="Pfam" id="PF01529"/>
    </source>
</evidence>
<dbReference type="OrthoDB" id="4096362at2759"/>
<dbReference type="GO" id="GO:0019706">
    <property type="term" value="F:protein-cysteine S-palmitoyltransferase activity"/>
    <property type="evidence" value="ECO:0007669"/>
    <property type="project" value="UniProtKB-EC"/>
</dbReference>
<sequence length="402" mass="44524">MNDIEKQRNTGQAEPLGRVRKWEVFPGKNRFCCDGRIMMSTQIGIFYFTVFLIVVTSACFFGMDAYYTWLHMHPVVPIAAAAQFVFVIVVLFRTAFGDPGVIPRATPTEAAAIEKLIERQQQEAAAQSTNAPYRPPPRIRNVTINGVDFKLKFCYTCKIFRPPRASHCSVCDNCVDKFDHHCPWVGNCVGRRNYKYFYLFLVSLTVYCAYLLSVSVAAIVLRSKEESFAAAMQRGPLSPVVALVAFFSIWSVAGLAGFHTYLTALNMTTNEDIKGTFKPSTGNPFSAGSYFSNCGVVVCGPNPPSLIDRRGWVSEHDIPPAPAASASGTVTREFASSPPGAHSAGRPPSTMQSRPNTRHSEASRISNGQTTHPHPPKYLPPIERGHQSQSTNQHQFNREYLT</sequence>
<organism evidence="13 14">
    <name type="scientific">Bugula neritina</name>
    <name type="common">Brown bryozoan</name>
    <name type="synonym">Sertularia neritina</name>
    <dbReference type="NCBI Taxonomy" id="10212"/>
    <lineage>
        <taxon>Eukaryota</taxon>
        <taxon>Metazoa</taxon>
        <taxon>Spiralia</taxon>
        <taxon>Lophotrochozoa</taxon>
        <taxon>Bryozoa</taxon>
        <taxon>Gymnolaemata</taxon>
        <taxon>Cheilostomatida</taxon>
        <taxon>Flustrina</taxon>
        <taxon>Buguloidea</taxon>
        <taxon>Bugulidae</taxon>
        <taxon>Bugula</taxon>
    </lineage>
</organism>
<dbReference type="Proteomes" id="UP000593567">
    <property type="component" value="Unassembled WGS sequence"/>
</dbReference>
<evidence type="ECO:0000256" key="6">
    <source>
        <dbReference type="ARBA" id="ARBA00023139"/>
    </source>
</evidence>
<dbReference type="InterPro" id="IPR039859">
    <property type="entry name" value="PFA4/ZDH16/20/ERF2-like"/>
</dbReference>
<dbReference type="GO" id="GO:0005783">
    <property type="term" value="C:endoplasmic reticulum"/>
    <property type="evidence" value="ECO:0007669"/>
    <property type="project" value="TreeGrafter"/>
</dbReference>
<comment type="catalytic activity">
    <reaction evidence="9 10">
        <text>L-cysteinyl-[protein] + hexadecanoyl-CoA = S-hexadecanoyl-L-cysteinyl-[protein] + CoA</text>
        <dbReference type="Rhea" id="RHEA:36683"/>
        <dbReference type="Rhea" id="RHEA-COMP:10131"/>
        <dbReference type="Rhea" id="RHEA-COMP:11032"/>
        <dbReference type="ChEBI" id="CHEBI:29950"/>
        <dbReference type="ChEBI" id="CHEBI:57287"/>
        <dbReference type="ChEBI" id="CHEBI:57379"/>
        <dbReference type="ChEBI" id="CHEBI:74151"/>
        <dbReference type="EC" id="2.3.1.225"/>
    </reaction>
</comment>
<feature type="transmembrane region" description="Helical" evidence="10">
    <location>
        <begin position="240"/>
        <end position="262"/>
    </location>
</feature>
<evidence type="ECO:0000256" key="8">
    <source>
        <dbReference type="ARBA" id="ARBA00023315"/>
    </source>
</evidence>
<feature type="transmembrane region" description="Helical" evidence="10">
    <location>
        <begin position="75"/>
        <end position="96"/>
    </location>
</feature>
<reference evidence="13" key="1">
    <citation type="submission" date="2020-06" db="EMBL/GenBank/DDBJ databases">
        <title>Draft genome of Bugula neritina, a colonial animal packing powerful symbionts and potential medicines.</title>
        <authorList>
            <person name="Rayko M."/>
        </authorList>
    </citation>
    <scope>NUCLEOTIDE SEQUENCE [LARGE SCALE GENOMIC DNA]</scope>
    <source>
        <strain evidence="13">Kwan_BN1</strain>
    </source>
</reference>
<evidence type="ECO:0000256" key="9">
    <source>
        <dbReference type="ARBA" id="ARBA00048048"/>
    </source>
</evidence>
<feature type="transmembrane region" description="Helical" evidence="10">
    <location>
        <begin position="196"/>
        <end position="220"/>
    </location>
</feature>
<evidence type="ECO:0000256" key="11">
    <source>
        <dbReference type="SAM" id="MobiDB-lite"/>
    </source>
</evidence>
<evidence type="ECO:0000256" key="2">
    <source>
        <dbReference type="ARBA" id="ARBA00022679"/>
    </source>
</evidence>
<feature type="compositionally biased region" description="Polar residues" evidence="11">
    <location>
        <begin position="363"/>
        <end position="372"/>
    </location>
</feature>
<dbReference type="GO" id="GO:0005794">
    <property type="term" value="C:Golgi apparatus"/>
    <property type="evidence" value="ECO:0007669"/>
    <property type="project" value="TreeGrafter"/>
</dbReference>
<feature type="region of interest" description="Disordered" evidence="11">
    <location>
        <begin position="317"/>
        <end position="402"/>
    </location>
</feature>
<comment type="similarity">
    <text evidence="10">Belongs to the DHHC palmitoyltransferase family.</text>
</comment>
<dbReference type="InterPro" id="IPR001594">
    <property type="entry name" value="Palmitoyltrfase_DHHC"/>
</dbReference>
<keyword evidence="5 10" id="KW-0472">Membrane</keyword>
<protein>
    <recommendedName>
        <fullName evidence="10">Palmitoyltransferase</fullName>
        <ecNumber evidence="10">2.3.1.225</ecNumber>
    </recommendedName>
</protein>
<evidence type="ECO:0000256" key="3">
    <source>
        <dbReference type="ARBA" id="ARBA00022692"/>
    </source>
</evidence>
<comment type="domain">
    <text evidence="10">The DHHC domain is required for palmitoyltransferase activity.</text>
</comment>
<dbReference type="PANTHER" id="PTHR22883:SF43">
    <property type="entry name" value="PALMITOYLTRANSFERASE APP"/>
    <property type="match status" value="1"/>
</dbReference>
<name>A0A7J7JDI7_BUGNE</name>
<comment type="caution">
    <text evidence="13">The sequence shown here is derived from an EMBL/GenBank/DDBJ whole genome shotgun (WGS) entry which is preliminary data.</text>
</comment>
<keyword evidence="14" id="KW-1185">Reference proteome</keyword>
<dbReference type="GO" id="GO:0006612">
    <property type="term" value="P:protein targeting to membrane"/>
    <property type="evidence" value="ECO:0007669"/>
    <property type="project" value="TreeGrafter"/>
</dbReference>
<dbReference type="EMBL" id="VXIV02002617">
    <property type="protein sequence ID" value="KAF6024097.1"/>
    <property type="molecule type" value="Genomic_DNA"/>
</dbReference>
<feature type="transmembrane region" description="Helical" evidence="10">
    <location>
        <begin position="45"/>
        <end position="69"/>
    </location>
</feature>
<comment type="subcellular location">
    <subcellularLocation>
        <location evidence="1">Endomembrane system</location>
        <topology evidence="1">Multi-pass membrane protein</topology>
    </subcellularLocation>
</comment>